<accession>A0A0F9BW25</accession>
<name>A0A0F9BW25_9ZZZZ</name>
<dbReference type="Gene3D" id="3.30.470.30">
    <property type="entry name" value="DNA ligase/mRNA capping enzyme"/>
    <property type="match status" value="1"/>
</dbReference>
<dbReference type="InterPro" id="IPR021122">
    <property type="entry name" value="RNA_ligase_dom_REL/Rnl2"/>
</dbReference>
<evidence type="ECO:0000259" key="1">
    <source>
        <dbReference type="Pfam" id="PF09414"/>
    </source>
</evidence>
<feature type="domain" description="RNA ligase" evidence="1">
    <location>
        <begin position="161"/>
        <end position="309"/>
    </location>
</feature>
<dbReference type="AlphaFoldDB" id="A0A0F9BW25"/>
<reference evidence="2" key="1">
    <citation type="journal article" date="2015" name="Nature">
        <title>Complex archaea that bridge the gap between prokaryotes and eukaryotes.</title>
        <authorList>
            <person name="Spang A."/>
            <person name="Saw J.H."/>
            <person name="Jorgensen S.L."/>
            <person name="Zaremba-Niedzwiedzka K."/>
            <person name="Martijn J."/>
            <person name="Lind A.E."/>
            <person name="van Eijk R."/>
            <person name="Schleper C."/>
            <person name="Guy L."/>
            <person name="Ettema T.J."/>
        </authorList>
    </citation>
    <scope>NUCLEOTIDE SEQUENCE</scope>
</reference>
<organism evidence="2">
    <name type="scientific">marine sediment metagenome</name>
    <dbReference type="NCBI Taxonomy" id="412755"/>
    <lineage>
        <taxon>unclassified sequences</taxon>
        <taxon>metagenomes</taxon>
        <taxon>ecological metagenomes</taxon>
    </lineage>
</organism>
<dbReference type="Pfam" id="PF09414">
    <property type="entry name" value="RNA_ligase"/>
    <property type="match status" value="1"/>
</dbReference>
<sequence length="334" mass="38780">MKITYERGIDHCQPMLYVKEVTISTIEPAVNSDFLDKITFVEIGWNAISKRGLHKPGQRVMFIPPESVLPYELGEALEITKYLSKGRVRVTKLRGNRSEGLIVNSEKIEPYIPYIMKWEDLPSVQMQGEMISPSEISIDFCKFYQMPNILNEPNIFEYGEKIIYSEKIHGTNTRCGCLINPVTEEYQIYIGSHNIVLKESEKNIYWRVVKEKLADRLPRDITMFGEIFGRGIQHLHYDKSLPDILLFAASRRGDYMPNSAFLRMCEQYNLPHVKFHTTRFESIEQMRELADGPSELTSSHMREGIVVTSAFYPERMAKCLGFNYLTSKKKTERH</sequence>
<proteinExistence type="predicted"/>
<dbReference type="SUPFAM" id="SSF56091">
    <property type="entry name" value="DNA ligase/mRNA capping enzyme, catalytic domain"/>
    <property type="match status" value="1"/>
</dbReference>
<evidence type="ECO:0000313" key="2">
    <source>
        <dbReference type="EMBL" id="KKL26089.1"/>
    </source>
</evidence>
<comment type="caution">
    <text evidence="2">The sequence shown here is derived from an EMBL/GenBank/DDBJ whole genome shotgun (WGS) entry which is preliminary data.</text>
</comment>
<gene>
    <name evidence="2" type="ORF">LCGC14_2398760</name>
</gene>
<dbReference type="EMBL" id="LAZR01035965">
    <property type="protein sequence ID" value="KKL26089.1"/>
    <property type="molecule type" value="Genomic_DNA"/>
</dbReference>
<protein>
    <recommendedName>
        <fullName evidence="1">RNA ligase domain-containing protein</fullName>
    </recommendedName>
</protein>